<evidence type="ECO:0000256" key="1">
    <source>
        <dbReference type="ARBA" id="ARBA00006464"/>
    </source>
</evidence>
<evidence type="ECO:0000256" key="2">
    <source>
        <dbReference type="ARBA" id="ARBA00023169"/>
    </source>
</evidence>
<accession>A0ABS8CJS1</accession>
<dbReference type="EMBL" id="JACDXX010000004">
    <property type="protein sequence ID" value="MCB5409647.1"/>
    <property type="molecule type" value="Genomic_DNA"/>
</dbReference>
<evidence type="ECO:0000259" key="4">
    <source>
        <dbReference type="Pfam" id="PF02397"/>
    </source>
</evidence>
<evidence type="ECO:0000313" key="5">
    <source>
        <dbReference type="EMBL" id="MCB5409647.1"/>
    </source>
</evidence>
<name>A0ABS8CJS1_9RHOB</name>
<dbReference type="RefSeq" id="WP_226934549.1">
    <property type="nucleotide sequence ID" value="NZ_JACDXX010000004.1"/>
</dbReference>
<evidence type="ECO:0000256" key="3">
    <source>
        <dbReference type="SAM" id="Phobius"/>
    </source>
</evidence>
<dbReference type="GO" id="GO:0016740">
    <property type="term" value="F:transferase activity"/>
    <property type="evidence" value="ECO:0007669"/>
    <property type="project" value="UniProtKB-KW"/>
</dbReference>
<dbReference type="Proteomes" id="UP001198571">
    <property type="component" value="Unassembled WGS sequence"/>
</dbReference>
<gene>
    <name evidence="5" type="ORF">H0485_06480</name>
</gene>
<keyword evidence="6" id="KW-1185">Reference proteome</keyword>
<proteinExistence type="inferred from homology"/>
<keyword evidence="3" id="KW-0812">Transmembrane</keyword>
<keyword evidence="5" id="KW-0808">Transferase</keyword>
<comment type="similarity">
    <text evidence="1">Belongs to the bacterial sugar transferase family.</text>
</comment>
<protein>
    <submittedName>
        <fullName evidence="5">Sugar transferase</fullName>
    </submittedName>
</protein>
<keyword evidence="2" id="KW-0270">Exopolysaccharide synthesis</keyword>
<keyword evidence="3" id="KW-1133">Transmembrane helix</keyword>
<feature type="domain" description="Bacterial sugar transferase" evidence="4">
    <location>
        <begin position="27"/>
        <end position="134"/>
    </location>
</feature>
<dbReference type="Pfam" id="PF02397">
    <property type="entry name" value="Bac_transf"/>
    <property type="match status" value="1"/>
</dbReference>
<evidence type="ECO:0000313" key="6">
    <source>
        <dbReference type="Proteomes" id="UP001198571"/>
    </source>
</evidence>
<sequence length="165" mass="17853">MVTPFGFRTGDIGSICVVSTIKKTVYRISDVGLALLILPIALPAFVVLWLAIRLGSPGPVILRLACIGQDGRVFQGYRFRSVYVDARARVFRADCAGETSLTDLRVTRVGAFMLRTGLNRLPQLLNILRGDMSFRDRALQPLAGIATAAALQAQDAAACLHPLRG</sequence>
<keyword evidence="3" id="KW-0472">Membrane</keyword>
<organism evidence="5 6">
    <name type="scientific">Pseudogemmobacter faecipullorum</name>
    <dbReference type="NCBI Taxonomy" id="2755041"/>
    <lineage>
        <taxon>Bacteria</taxon>
        <taxon>Pseudomonadati</taxon>
        <taxon>Pseudomonadota</taxon>
        <taxon>Alphaproteobacteria</taxon>
        <taxon>Rhodobacterales</taxon>
        <taxon>Paracoccaceae</taxon>
        <taxon>Pseudogemmobacter</taxon>
    </lineage>
</organism>
<comment type="caution">
    <text evidence="5">The sequence shown here is derived from an EMBL/GenBank/DDBJ whole genome shotgun (WGS) entry which is preliminary data.</text>
</comment>
<reference evidence="5 6" key="1">
    <citation type="submission" date="2020-07" db="EMBL/GenBank/DDBJ databases">
        <title>Pseudogemmobacter sp. nov., isolated from poultry manure in Taiwan.</title>
        <authorList>
            <person name="Lin S.-Y."/>
            <person name="Tang Y.-S."/>
            <person name="Young C.-C."/>
        </authorList>
    </citation>
    <scope>NUCLEOTIDE SEQUENCE [LARGE SCALE GENOMIC DNA]</scope>
    <source>
        <strain evidence="5 6">CC-YST710</strain>
    </source>
</reference>
<dbReference type="PANTHER" id="PTHR30576:SF0">
    <property type="entry name" value="UNDECAPRENYL-PHOSPHATE N-ACETYLGALACTOSAMINYL 1-PHOSPHATE TRANSFERASE-RELATED"/>
    <property type="match status" value="1"/>
</dbReference>
<dbReference type="PANTHER" id="PTHR30576">
    <property type="entry name" value="COLANIC BIOSYNTHESIS UDP-GLUCOSE LIPID CARRIER TRANSFERASE"/>
    <property type="match status" value="1"/>
</dbReference>
<dbReference type="InterPro" id="IPR003362">
    <property type="entry name" value="Bact_transf"/>
</dbReference>
<feature type="transmembrane region" description="Helical" evidence="3">
    <location>
        <begin position="31"/>
        <end position="52"/>
    </location>
</feature>